<accession>A0ABM8SV58</accession>
<dbReference type="EMBL" id="CAJNBK010000041">
    <property type="protein sequence ID" value="CAE6834828.1"/>
    <property type="molecule type" value="Genomic_DNA"/>
</dbReference>
<proteinExistence type="predicted"/>
<evidence type="ECO:0008006" key="3">
    <source>
        <dbReference type="Google" id="ProtNLM"/>
    </source>
</evidence>
<keyword evidence="2" id="KW-1185">Reference proteome</keyword>
<organism evidence="1 2">
    <name type="scientific">Paraburkholderia haematera</name>
    <dbReference type="NCBI Taxonomy" id="2793077"/>
    <lineage>
        <taxon>Bacteria</taxon>
        <taxon>Pseudomonadati</taxon>
        <taxon>Pseudomonadota</taxon>
        <taxon>Betaproteobacteria</taxon>
        <taxon>Burkholderiales</taxon>
        <taxon>Burkholderiaceae</taxon>
        <taxon>Paraburkholderia</taxon>
    </lineage>
</organism>
<name>A0ABM8SV58_9BURK</name>
<reference evidence="1 2" key="1">
    <citation type="submission" date="2021-02" db="EMBL/GenBank/DDBJ databases">
        <authorList>
            <person name="Vanwijnsberghe S."/>
        </authorList>
    </citation>
    <scope>NUCLEOTIDE SEQUENCE [LARGE SCALE GENOMIC DNA]</scope>
    <source>
        <strain evidence="1 2">LMG 31837</strain>
    </source>
</reference>
<dbReference type="Proteomes" id="UP000672526">
    <property type="component" value="Unassembled WGS sequence"/>
</dbReference>
<sequence length="66" mass="7203">MTLQTVSPDFVARFALEQLHGRLPVLQLRIHLARVKLCSSASASDVHGKNCCSLQGPRGHLGREPV</sequence>
<gene>
    <name evidence="1" type="ORF">R69888_06718</name>
</gene>
<evidence type="ECO:0000313" key="1">
    <source>
        <dbReference type="EMBL" id="CAE6834828.1"/>
    </source>
</evidence>
<evidence type="ECO:0000313" key="2">
    <source>
        <dbReference type="Proteomes" id="UP000672526"/>
    </source>
</evidence>
<protein>
    <recommendedName>
        <fullName evidence="3">Transposase</fullName>
    </recommendedName>
</protein>
<comment type="caution">
    <text evidence="1">The sequence shown here is derived from an EMBL/GenBank/DDBJ whole genome shotgun (WGS) entry which is preliminary data.</text>
</comment>